<feature type="compositionally biased region" description="Polar residues" evidence="1">
    <location>
        <begin position="1"/>
        <end position="19"/>
    </location>
</feature>
<reference evidence="2" key="1">
    <citation type="submission" date="2021-05" db="EMBL/GenBank/DDBJ databases">
        <authorList>
            <person name="Alioto T."/>
            <person name="Alioto T."/>
            <person name="Gomez Garrido J."/>
        </authorList>
    </citation>
    <scope>NUCLEOTIDE SEQUENCE</scope>
</reference>
<sequence>MSSNGDTSLHCSTRLTKQPNGERDPARTSTQGGFADRNSFTYQKRNGRGKRRQNWKRTKSFDPVWFTGSIKRKMSTRSPASPVGSFFKGPQHTFTASSGTAGAKCKTNLSQQGA</sequence>
<dbReference type="EMBL" id="HBUE01036411">
    <property type="protein sequence ID" value="CAG6458914.1"/>
    <property type="molecule type" value="Transcribed_RNA"/>
</dbReference>
<organism evidence="2">
    <name type="scientific">Culex pipiens</name>
    <name type="common">House mosquito</name>
    <dbReference type="NCBI Taxonomy" id="7175"/>
    <lineage>
        <taxon>Eukaryota</taxon>
        <taxon>Metazoa</taxon>
        <taxon>Ecdysozoa</taxon>
        <taxon>Arthropoda</taxon>
        <taxon>Hexapoda</taxon>
        <taxon>Insecta</taxon>
        <taxon>Pterygota</taxon>
        <taxon>Neoptera</taxon>
        <taxon>Endopterygota</taxon>
        <taxon>Diptera</taxon>
        <taxon>Nematocera</taxon>
        <taxon>Culicoidea</taxon>
        <taxon>Culicidae</taxon>
        <taxon>Culicinae</taxon>
        <taxon>Culicini</taxon>
        <taxon>Culex</taxon>
        <taxon>Culex</taxon>
    </lineage>
</organism>
<evidence type="ECO:0000256" key="1">
    <source>
        <dbReference type="SAM" id="MobiDB-lite"/>
    </source>
</evidence>
<accession>A0A8D8AN53</accession>
<dbReference type="AlphaFoldDB" id="A0A8D8AN53"/>
<feature type="compositionally biased region" description="Polar residues" evidence="1">
    <location>
        <begin position="27"/>
        <end position="44"/>
    </location>
</feature>
<feature type="region of interest" description="Disordered" evidence="1">
    <location>
        <begin position="1"/>
        <end position="57"/>
    </location>
</feature>
<evidence type="ECO:0000313" key="2">
    <source>
        <dbReference type="EMBL" id="CAG6458914.1"/>
    </source>
</evidence>
<protein>
    <submittedName>
        <fullName evidence="2">(northern house mosquito) hypothetical protein</fullName>
    </submittedName>
</protein>
<proteinExistence type="predicted"/>
<name>A0A8D8AN53_CULPI</name>
<feature type="compositionally biased region" description="Basic residues" evidence="1">
    <location>
        <begin position="45"/>
        <end position="57"/>
    </location>
</feature>
<feature type="region of interest" description="Disordered" evidence="1">
    <location>
        <begin position="72"/>
        <end position="114"/>
    </location>
</feature>